<dbReference type="GO" id="GO:0007420">
    <property type="term" value="P:brain development"/>
    <property type="evidence" value="ECO:0007669"/>
    <property type="project" value="TreeGrafter"/>
</dbReference>
<dbReference type="EMBL" id="WNYA01013642">
    <property type="protein sequence ID" value="KAG8539672.1"/>
    <property type="molecule type" value="Genomic_DNA"/>
</dbReference>
<accession>A0AAV6YX40</accession>
<dbReference type="GO" id="GO:0004713">
    <property type="term" value="F:protein tyrosine kinase activity"/>
    <property type="evidence" value="ECO:0007669"/>
    <property type="project" value="TreeGrafter"/>
</dbReference>
<dbReference type="Proteomes" id="UP000824782">
    <property type="component" value="Unassembled WGS sequence"/>
</dbReference>
<sequence>MLTLSYLIAGAAFGIRSFPWRHEEELDNVEGEDYTTEFSIQSSPAAQNGPEVYVLPLTEVSVPMSKQPARSGTAMGSASTPHLCPLSCGVGTEHWFKDSAQTW</sequence>
<protein>
    <submittedName>
        <fullName evidence="1">Uncharacterized protein</fullName>
    </submittedName>
</protein>
<proteinExistence type="predicted"/>
<evidence type="ECO:0000313" key="1">
    <source>
        <dbReference type="EMBL" id="KAG8539672.1"/>
    </source>
</evidence>
<organism evidence="1 2">
    <name type="scientific">Engystomops pustulosus</name>
    <name type="common">Tungara frog</name>
    <name type="synonym">Physalaemus pustulosus</name>
    <dbReference type="NCBI Taxonomy" id="76066"/>
    <lineage>
        <taxon>Eukaryota</taxon>
        <taxon>Metazoa</taxon>
        <taxon>Chordata</taxon>
        <taxon>Craniata</taxon>
        <taxon>Vertebrata</taxon>
        <taxon>Euteleostomi</taxon>
        <taxon>Amphibia</taxon>
        <taxon>Batrachia</taxon>
        <taxon>Anura</taxon>
        <taxon>Neobatrachia</taxon>
        <taxon>Hyloidea</taxon>
        <taxon>Leptodactylidae</taxon>
        <taxon>Leiuperinae</taxon>
        <taxon>Engystomops</taxon>
    </lineage>
</organism>
<evidence type="ECO:0000313" key="2">
    <source>
        <dbReference type="Proteomes" id="UP000824782"/>
    </source>
</evidence>
<dbReference type="AlphaFoldDB" id="A0AAV6YX40"/>
<keyword evidence="2" id="KW-1185">Reference proteome</keyword>
<name>A0AAV6YX40_ENGPU</name>
<comment type="caution">
    <text evidence="1">The sequence shown here is derived from an EMBL/GenBank/DDBJ whole genome shotgun (WGS) entry which is preliminary data.</text>
</comment>
<dbReference type="PANTHER" id="PTHR24417:SF0">
    <property type="entry name" value="SERINE_THREONINE-PROTEIN KINASE LMTK1"/>
    <property type="match status" value="1"/>
</dbReference>
<gene>
    <name evidence="1" type="ORF">GDO81_020560</name>
</gene>
<reference evidence="1" key="1">
    <citation type="thesis" date="2020" institute="ProQuest LLC" country="789 East Eisenhower Parkway, Ann Arbor, MI, USA">
        <title>Comparative Genomics and Chromosome Evolution.</title>
        <authorList>
            <person name="Mudd A.B."/>
        </authorList>
    </citation>
    <scope>NUCLEOTIDE SEQUENCE</scope>
    <source>
        <strain evidence="1">237g6f4</strain>
        <tissue evidence="1">Blood</tissue>
    </source>
</reference>
<dbReference type="PANTHER" id="PTHR24417">
    <property type="entry name" value="SERINE/THREONINE-PROTEIN KINASE LMTK1"/>
    <property type="match status" value="1"/>
</dbReference>